<protein>
    <submittedName>
        <fullName evidence="1">L-tyrosine/L-tryptophan isonitrile synthase family protein</fullName>
    </submittedName>
</protein>
<dbReference type="Proteomes" id="UP001611383">
    <property type="component" value="Chromosome"/>
</dbReference>
<organism evidence="1 2">
    <name type="scientific">Archangium minus</name>
    <dbReference type="NCBI Taxonomy" id="83450"/>
    <lineage>
        <taxon>Bacteria</taxon>
        <taxon>Pseudomonadati</taxon>
        <taxon>Myxococcota</taxon>
        <taxon>Myxococcia</taxon>
        <taxon>Myxococcales</taxon>
        <taxon>Cystobacterineae</taxon>
        <taxon>Archangiaceae</taxon>
        <taxon>Archangium</taxon>
    </lineage>
</organism>
<proteinExistence type="predicted"/>
<dbReference type="PANTHER" id="PTHR37285:SF5">
    <property type="entry name" value="SPORE WALL MATURATION PROTEIN DIT1"/>
    <property type="match status" value="1"/>
</dbReference>
<dbReference type="PANTHER" id="PTHR37285">
    <property type="entry name" value="SPORE WALL MATURATION PROTEIN DIT1"/>
    <property type="match status" value="1"/>
</dbReference>
<dbReference type="EMBL" id="CP043494">
    <property type="protein sequence ID" value="WNG50343.1"/>
    <property type="molecule type" value="Genomic_DNA"/>
</dbReference>
<evidence type="ECO:0000313" key="1">
    <source>
        <dbReference type="EMBL" id="WNG50343.1"/>
    </source>
</evidence>
<keyword evidence="2" id="KW-1185">Reference proteome</keyword>
<gene>
    <name evidence="1" type="ORF">F0U60_44090</name>
</gene>
<sequence>MNNTLEVRPDGVSEALSESALIGRFQWPLDDPRLRPQSRRLTCESDDVRLARAATPDFELEAFLKKTQALSREMRIIELLNETCQFNSRSRFRDSEDVRERIRRMQEVGRPIEIVLPAFAPVLNTVKRFESVALSGAEDVSLRHLSWIADLIARVYEPGAIIHVVSDGVFYSSALGITWVEAHTYEQRLIARVRELGIHNVVVHSMSEFLLPCHDEFLRNFDRHYHEIWKGRSNDGITPKDVGRLSGSLLAGINTRKYGFTYEEMRNLFSADVPPEQRYAEWVTVFASLRDSVTHYRALRAALAELRWEERQFPGALRATIHLKKKPVLGMRLYPEYRRRSMLLPYHGIGVLLHNGSLTVEPEMFVCGRPEYTRVLNADGTTRFYEQLVS</sequence>
<accession>A0ABY9X4Q2</accession>
<dbReference type="InterPro" id="IPR007817">
    <property type="entry name" value="Isocyanide_synthase_DIT1"/>
</dbReference>
<evidence type="ECO:0000313" key="2">
    <source>
        <dbReference type="Proteomes" id="UP001611383"/>
    </source>
</evidence>
<reference evidence="1 2" key="1">
    <citation type="submission" date="2019-08" db="EMBL/GenBank/DDBJ databases">
        <title>Archangium and Cystobacter genomes.</title>
        <authorList>
            <person name="Chen I.-C.K."/>
            <person name="Wielgoss S."/>
        </authorList>
    </citation>
    <scope>NUCLEOTIDE SEQUENCE [LARGE SCALE GENOMIC DNA]</scope>
    <source>
        <strain evidence="1 2">Cbm 6</strain>
    </source>
</reference>
<dbReference type="Pfam" id="PF05141">
    <property type="entry name" value="DIT1_PvcA"/>
    <property type="match status" value="1"/>
</dbReference>
<dbReference type="RefSeq" id="WP_395809300.1">
    <property type="nucleotide sequence ID" value="NZ_CP043494.1"/>
</dbReference>
<name>A0ABY9X4Q2_9BACT</name>